<dbReference type="Pfam" id="PF03275">
    <property type="entry name" value="GLF"/>
    <property type="match status" value="1"/>
</dbReference>
<evidence type="ECO:0000256" key="3">
    <source>
        <dbReference type="ARBA" id="ARBA00022630"/>
    </source>
</evidence>
<dbReference type="GO" id="GO:0050660">
    <property type="term" value="F:flavin adenine dinucleotide binding"/>
    <property type="evidence" value="ECO:0007669"/>
    <property type="project" value="TreeGrafter"/>
</dbReference>
<dbReference type="GO" id="GO:0008767">
    <property type="term" value="F:UDP-galactopyranose mutase activity"/>
    <property type="evidence" value="ECO:0007669"/>
    <property type="project" value="InterPro"/>
</dbReference>
<accession>A0A1Z2SFG5</accession>
<evidence type="ECO:0000313" key="7">
    <source>
        <dbReference type="EMBL" id="ASA55901.1"/>
    </source>
</evidence>
<dbReference type="PANTHER" id="PTHR21197">
    <property type="entry name" value="UDP-GALACTOPYRANOSE MUTASE"/>
    <property type="match status" value="1"/>
</dbReference>
<evidence type="ECO:0000259" key="6">
    <source>
        <dbReference type="Pfam" id="PF03275"/>
    </source>
</evidence>
<dbReference type="AlphaFoldDB" id="A0A1Z2SFG5"/>
<dbReference type="SUPFAM" id="SSF51971">
    <property type="entry name" value="Nucleotide-binding domain"/>
    <property type="match status" value="1"/>
</dbReference>
<dbReference type="SUPFAM" id="SSF54373">
    <property type="entry name" value="FAD-linked reductases, C-terminal domain"/>
    <property type="match status" value="1"/>
</dbReference>
<dbReference type="KEGG" id="vga:BSQ33_09490"/>
<evidence type="ECO:0000256" key="4">
    <source>
        <dbReference type="ARBA" id="ARBA00022827"/>
    </source>
</evidence>
<comment type="similarity">
    <text evidence="2">Belongs to the UDP-galactopyranose/dTDP-fucopyranose mutase family.</text>
</comment>
<dbReference type="Gene3D" id="3.40.50.720">
    <property type="entry name" value="NAD(P)-binding Rossmann-like Domain"/>
    <property type="match status" value="3"/>
</dbReference>
<evidence type="ECO:0000256" key="5">
    <source>
        <dbReference type="ARBA" id="ARBA00023235"/>
    </source>
</evidence>
<dbReference type="PANTHER" id="PTHR21197:SF0">
    <property type="entry name" value="UDP-GALACTOPYRANOSE MUTASE"/>
    <property type="match status" value="1"/>
</dbReference>
<dbReference type="Pfam" id="PF13450">
    <property type="entry name" value="NAD_binding_8"/>
    <property type="match status" value="1"/>
</dbReference>
<name>A0A1Z2SFG5_VIBGA</name>
<dbReference type="NCBIfam" id="TIGR00031">
    <property type="entry name" value="UDP-GALP_mutase"/>
    <property type="match status" value="1"/>
</dbReference>
<dbReference type="EMBL" id="CP018835">
    <property type="protein sequence ID" value="ASA55901.1"/>
    <property type="molecule type" value="Genomic_DNA"/>
</dbReference>
<dbReference type="GO" id="GO:0005829">
    <property type="term" value="C:cytosol"/>
    <property type="evidence" value="ECO:0007669"/>
    <property type="project" value="TreeGrafter"/>
</dbReference>
<evidence type="ECO:0000256" key="1">
    <source>
        <dbReference type="ARBA" id="ARBA00001974"/>
    </source>
</evidence>
<reference evidence="7 8" key="1">
    <citation type="submission" date="2016-12" db="EMBL/GenBank/DDBJ databases">
        <authorList>
            <person name="Song W.-J."/>
            <person name="Kurnit D.M."/>
        </authorList>
    </citation>
    <scope>NUCLEOTIDE SEQUENCE [LARGE SCALE GENOMIC DNA]</scope>
    <source>
        <strain evidence="7 8">ATCC 43942</strain>
    </source>
</reference>
<dbReference type="OrthoDB" id="9815989at2"/>
<feature type="domain" description="UDP-galactopyranose mutase C-terminal" evidence="6">
    <location>
        <begin position="147"/>
        <end position="346"/>
    </location>
</feature>
<keyword evidence="4" id="KW-0274">FAD</keyword>
<gene>
    <name evidence="7" type="ORF">BSQ33_09490</name>
</gene>
<dbReference type="Proteomes" id="UP000196708">
    <property type="component" value="Chromosome 1"/>
</dbReference>
<dbReference type="InterPro" id="IPR004379">
    <property type="entry name" value="UDP-GALP_mutase"/>
</dbReference>
<comment type="cofactor">
    <cofactor evidence="1">
        <name>FAD</name>
        <dbReference type="ChEBI" id="CHEBI:57692"/>
    </cofactor>
</comment>
<dbReference type="InterPro" id="IPR015899">
    <property type="entry name" value="UDP-GalPyranose_mutase_C"/>
</dbReference>
<evidence type="ECO:0000313" key="8">
    <source>
        <dbReference type="Proteomes" id="UP000196708"/>
    </source>
</evidence>
<dbReference type="RefSeq" id="WP_088133939.1">
    <property type="nucleotide sequence ID" value="NZ_CP018835.1"/>
</dbReference>
<keyword evidence="3" id="KW-0285">Flavoprotein</keyword>
<protein>
    <submittedName>
        <fullName evidence="7">UDP-galactopyranose mutase</fullName>
    </submittedName>
</protein>
<evidence type="ECO:0000256" key="2">
    <source>
        <dbReference type="ARBA" id="ARBA00009321"/>
    </source>
</evidence>
<keyword evidence="5" id="KW-0413">Isomerase</keyword>
<proteinExistence type="inferred from homology"/>
<organism evidence="7 8">
    <name type="scientific">Vibrio gazogenes</name>
    <dbReference type="NCBI Taxonomy" id="687"/>
    <lineage>
        <taxon>Bacteria</taxon>
        <taxon>Pseudomonadati</taxon>
        <taxon>Pseudomonadota</taxon>
        <taxon>Gammaproteobacteria</taxon>
        <taxon>Vibrionales</taxon>
        <taxon>Vibrionaceae</taxon>
        <taxon>Vibrio</taxon>
    </lineage>
</organism>
<sequence>MYLVIGAGLSGCVVAERIAKELNKEVHIIDRRNHVGGNIHDYVDENGVMVHTYGPHAFHTNHKQVWDYLSQFTEWKPYFHHVEGYIDGQDVPIPFNFNTIEKLFPQEYANNLIHELITEFGINKKVTILELLQNEKFKDLAQFVYEKVFLGYTQKQWDKKPEELDISVSSRVPIYTSKDDRYFQDTYQAIPEQGYTKLIENMIQSPLINVSLETDFSDIDVSQYEKIIYTGMIDEYFNYSLGKLPYRSLEFTLKTIDKPQYQNTAQKNYSSNFDFTRITEYKHFLDQNTEKTTIALEYPKAYEEGINEPYYPIPSDENHALYVQYRKLAKNEKNVIFLGRLAEYKYYNMDQIVKSALYTFEKEIYVK</sequence>